<keyword evidence="1" id="KW-0812">Transmembrane</keyword>
<dbReference type="RefSeq" id="WP_233727477.1">
    <property type="nucleotide sequence ID" value="NZ_JAJVCN010000002.1"/>
</dbReference>
<dbReference type="EMBL" id="JAJVCN010000002">
    <property type="protein sequence ID" value="MCE7005960.1"/>
    <property type="molecule type" value="Genomic_DNA"/>
</dbReference>
<evidence type="ECO:0000313" key="2">
    <source>
        <dbReference type="EMBL" id="MCE7005960.1"/>
    </source>
</evidence>
<accession>A0ABS8ZDV3</accession>
<keyword evidence="1" id="KW-0472">Membrane</keyword>
<name>A0ABS8ZDV3_9PSEU</name>
<dbReference type="Proteomes" id="UP001521150">
    <property type="component" value="Unassembled WGS sequence"/>
</dbReference>
<keyword evidence="3" id="KW-1185">Reference proteome</keyword>
<keyword evidence="1" id="KW-1133">Transmembrane helix</keyword>
<evidence type="ECO:0000313" key="3">
    <source>
        <dbReference type="Proteomes" id="UP001521150"/>
    </source>
</evidence>
<feature type="transmembrane region" description="Helical" evidence="1">
    <location>
        <begin position="12"/>
        <end position="31"/>
    </location>
</feature>
<evidence type="ECO:0000256" key="1">
    <source>
        <dbReference type="SAM" id="Phobius"/>
    </source>
</evidence>
<gene>
    <name evidence="2" type="ORF">LWC34_24465</name>
</gene>
<protein>
    <submittedName>
        <fullName evidence="2">Uncharacterized protein</fullName>
    </submittedName>
</protein>
<organism evidence="2 3">
    <name type="scientific">Kibdelosporangium philippinense</name>
    <dbReference type="NCBI Taxonomy" id="211113"/>
    <lineage>
        <taxon>Bacteria</taxon>
        <taxon>Bacillati</taxon>
        <taxon>Actinomycetota</taxon>
        <taxon>Actinomycetes</taxon>
        <taxon>Pseudonocardiales</taxon>
        <taxon>Pseudonocardiaceae</taxon>
        <taxon>Kibdelosporangium</taxon>
    </lineage>
</organism>
<feature type="transmembrane region" description="Helical" evidence="1">
    <location>
        <begin position="37"/>
        <end position="59"/>
    </location>
</feature>
<comment type="caution">
    <text evidence="2">The sequence shown here is derived from an EMBL/GenBank/DDBJ whole genome shotgun (WGS) entry which is preliminary data.</text>
</comment>
<reference evidence="2 3" key="1">
    <citation type="submission" date="2021-12" db="EMBL/GenBank/DDBJ databases">
        <title>Genome sequence of Kibdelosporangium philippinense ATCC 49844.</title>
        <authorList>
            <person name="Fedorov E.A."/>
            <person name="Omeragic M."/>
            <person name="Shalygina K.F."/>
            <person name="Maclea K.S."/>
        </authorList>
    </citation>
    <scope>NUCLEOTIDE SEQUENCE [LARGE SCALE GENOMIC DNA]</scope>
    <source>
        <strain evidence="2 3">ATCC 49844</strain>
    </source>
</reference>
<sequence length="65" mass="7527">MSWSKQIRQGHRWFSMFFVATVIITTVVVGVGAETSWVVYLPLLPLFLLLCSGLYMFVLPYRTKK</sequence>
<proteinExistence type="predicted"/>